<keyword evidence="2" id="KW-1185">Reference proteome</keyword>
<gene>
    <name evidence="1" type="ORF">ACFQ11_18230</name>
</gene>
<dbReference type="EMBL" id="JBHTJA010000034">
    <property type="protein sequence ID" value="MFD0902342.1"/>
    <property type="molecule type" value="Genomic_DNA"/>
</dbReference>
<protein>
    <recommendedName>
        <fullName evidence="3">Terminase</fullName>
    </recommendedName>
</protein>
<dbReference type="RefSeq" id="WP_378300022.1">
    <property type="nucleotide sequence ID" value="NZ_JBHTJA010000034.1"/>
</dbReference>
<evidence type="ECO:0000313" key="2">
    <source>
        <dbReference type="Proteomes" id="UP001596972"/>
    </source>
</evidence>
<dbReference type="InterPro" id="IPR027417">
    <property type="entry name" value="P-loop_NTPase"/>
</dbReference>
<evidence type="ECO:0008006" key="3">
    <source>
        <dbReference type="Google" id="ProtNLM"/>
    </source>
</evidence>
<accession>A0ABW3ESB3</accession>
<organism evidence="1 2">
    <name type="scientific">Actinomadura sediminis</name>
    <dbReference type="NCBI Taxonomy" id="1038904"/>
    <lineage>
        <taxon>Bacteria</taxon>
        <taxon>Bacillati</taxon>
        <taxon>Actinomycetota</taxon>
        <taxon>Actinomycetes</taxon>
        <taxon>Streptosporangiales</taxon>
        <taxon>Thermomonosporaceae</taxon>
        <taxon>Actinomadura</taxon>
    </lineage>
</organism>
<name>A0ABW3ESB3_9ACTN</name>
<dbReference type="Gene3D" id="3.40.50.300">
    <property type="entry name" value="P-loop containing nucleotide triphosphate hydrolases"/>
    <property type="match status" value="1"/>
</dbReference>
<dbReference type="Proteomes" id="UP001596972">
    <property type="component" value="Unassembled WGS sequence"/>
</dbReference>
<evidence type="ECO:0000313" key="1">
    <source>
        <dbReference type="EMBL" id="MFD0902342.1"/>
    </source>
</evidence>
<comment type="caution">
    <text evidence="1">The sequence shown here is derived from an EMBL/GenBank/DDBJ whole genome shotgun (WGS) entry which is preliminary data.</text>
</comment>
<proteinExistence type="predicted"/>
<sequence>MTAVAEDRLVMGAREPRICVYPAAGRSAGRLAVDLAFRAGLRLDPWQSLVLERSLGVEPDGRWSAFEAGLIVARQNGKSAIFEARMLAGLFLFGEELILYSAHEFKTAGEIFRRVLALIEGTPDLRKRVKSVARSKGEEGIELLPSPQCPRGQRLRFVARSTNSGRGFSADCTIWDECQNLPDASVDAMMPTLLARPNAQLWYGGSAPDKDLAPCEQITRVRRRALGDEPGRLAFFEWSAELCTDLCGSGCSAHDDPADPMTWAACNPALGSGRVTVEGVAKMHASMSPRGFARELLSVGNYPSESGGWDVISEAAWDATADAGSEALDPVAFAVDVTPDRSAASIAVAGRRADGLLHLEVVDHRPGTRWVVERVKTLIERWSPCAVALDAGSPAGSLVADFEAAGIELLTPRARDAAAACGALYDAVVRPAEADEDWCPAVRHVPHPGLSSALAGAARRPLGDAWAWDRRGVSVDISPLVAVTLARWAHVSSATVEYDVLESVW</sequence>
<reference evidence="2" key="1">
    <citation type="journal article" date="2019" name="Int. J. Syst. Evol. Microbiol.">
        <title>The Global Catalogue of Microorganisms (GCM) 10K type strain sequencing project: providing services to taxonomists for standard genome sequencing and annotation.</title>
        <authorList>
            <consortium name="The Broad Institute Genomics Platform"/>
            <consortium name="The Broad Institute Genome Sequencing Center for Infectious Disease"/>
            <person name="Wu L."/>
            <person name="Ma J."/>
        </authorList>
    </citation>
    <scope>NUCLEOTIDE SEQUENCE [LARGE SCALE GENOMIC DNA]</scope>
    <source>
        <strain evidence="2">JCM 31202</strain>
    </source>
</reference>